<proteinExistence type="predicted"/>
<gene>
    <name evidence="2" type="ORF">UFOPK1826_01249</name>
</gene>
<feature type="compositionally biased region" description="Polar residues" evidence="1">
    <location>
        <begin position="277"/>
        <end position="288"/>
    </location>
</feature>
<accession>A0A6J6HBI7</accession>
<reference evidence="2" key="1">
    <citation type="submission" date="2020-05" db="EMBL/GenBank/DDBJ databases">
        <authorList>
            <person name="Chiriac C."/>
            <person name="Salcher M."/>
            <person name="Ghai R."/>
            <person name="Kavagutti S V."/>
        </authorList>
    </citation>
    <scope>NUCLEOTIDE SEQUENCE</scope>
</reference>
<feature type="region of interest" description="Disordered" evidence="1">
    <location>
        <begin position="271"/>
        <end position="296"/>
    </location>
</feature>
<evidence type="ECO:0000256" key="1">
    <source>
        <dbReference type="SAM" id="MobiDB-lite"/>
    </source>
</evidence>
<organism evidence="2">
    <name type="scientific">freshwater metagenome</name>
    <dbReference type="NCBI Taxonomy" id="449393"/>
    <lineage>
        <taxon>unclassified sequences</taxon>
        <taxon>metagenomes</taxon>
        <taxon>ecological metagenomes</taxon>
    </lineage>
</organism>
<protein>
    <submittedName>
        <fullName evidence="2">Unannotated protein</fullName>
    </submittedName>
</protein>
<sequence length="296" mass="30402">MDNSHKNRIFSSIVVFIIFSFASQHVAQASQQGGSCTKAGATATAKVSGKTVSLLCKKIATKLKWVQVNEPVSTTLTGSTTVLIAGSTTVPVSAPTSKCAINKICAVGDIGPGGGVVFYVSDITIDLVSGISAGGKYLEAAPSDTSSLSAWCNDTTNLITLTGSAFSSAIGSGALNTLIMTTGSANGATPACTSGAGFDAANYSNAGLSDWFLPSKDELNLMYTNLKKHNPSLGNFSEIAYWSSSEVGATCKVGRMCSNFVWAQVFATGGQGETGKGTRSLQRTSGNNARAIRAFG</sequence>
<dbReference type="AlphaFoldDB" id="A0A6J6HBI7"/>
<dbReference type="EMBL" id="CAEZUN010000181">
    <property type="protein sequence ID" value="CAB4610797.1"/>
    <property type="molecule type" value="Genomic_DNA"/>
</dbReference>
<name>A0A6J6HBI7_9ZZZZ</name>
<evidence type="ECO:0000313" key="2">
    <source>
        <dbReference type="EMBL" id="CAB4610797.1"/>
    </source>
</evidence>